<accession>A0A2A9CV38</accession>
<evidence type="ECO:0000313" key="2">
    <source>
        <dbReference type="Proteomes" id="UP000226079"/>
    </source>
</evidence>
<evidence type="ECO:0008006" key="3">
    <source>
        <dbReference type="Google" id="ProtNLM"/>
    </source>
</evidence>
<name>A0A2A9CV38_9ACTN</name>
<dbReference type="Proteomes" id="UP000226079">
    <property type="component" value="Unassembled WGS sequence"/>
</dbReference>
<proteinExistence type="predicted"/>
<dbReference type="OrthoDB" id="2081070at2"/>
<protein>
    <recommendedName>
        <fullName evidence="3">SCP-2 sterol transfer family protein</fullName>
    </recommendedName>
</protein>
<organism evidence="1 2">
    <name type="scientific">Propionicimonas paludicola</name>
    <dbReference type="NCBI Taxonomy" id="185243"/>
    <lineage>
        <taxon>Bacteria</taxon>
        <taxon>Bacillati</taxon>
        <taxon>Actinomycetota</taxon>
        <taxon>Actinomycetes</taxon>
        <taxon>Propionibacteriales</taxon>
        <taxon>Nocardioidaceae</taxon>
        <taxon>Propionicimonas</taxon>
    </lineage>
</organism>
<evidence type="ECO:0000313" key="1">
    <source>
        <dbReference type="EMBL" id="PFG18284.1"/>
    </source>
</evidence>
<dbReference type="EMBL" id="PDJC01000001">
    <property type="protein sequence ID" value="PFG18284.1"/>
    <property type="molecule type" value="Genomic_DNA"/>
</dbReference>
<sequence length="257" mass="27387">MLTTLEPKAKAYVQLHALLGALPELIRLSPKAAEIVAADRKPTSIGFAVHDGPRGVLSFADGLASYTADATGATIRLPFASPQAFSKVIDGEAQPIPVTGFHRIGFLLKVFAPLTEELERFLKPTPEAMKDPAFRKASTQLTLYVACGAVAQLANHDQLGRYSAKNTPDGDIAVEIGDELAYTLRVADHQMTFLPERSPNPRAAMSFADFDIAAGILSGEASAMACICAGTVGMRGMLNMVDNLNRILDRAGQYLGA</sequence>
<gene>
    <name evidence="1" type="ORF">ATK74_2868</name>
</gene>
<dbReference type="AlphaFoldDB" id="A0A2A9CV38"/>
<keyword evidence="2" id="KW-1185">Reference proteome</keyword>
<comment type="caution">
    <text evidence="1">The sequence shown here is derived from an EMBL/GenBank/DDBJ whole genome shotgun (WGS) entry which is preliminary data.</text>
</comment>
<reference evidence="1 2" key="1">
    <citation type="submission" date="2017-10" db="EMBL/GenBank/DDBJ databases">
        <title>Sequencing the genomes of 1000 actinobacteria strains.</title>
        <authorList>
            <person name="Klenk H.-P."/>
        </authorList>
    </citation>
    <scope>NUCLEOTIDE SEQUENCE [LARGE SCALE GENOMIC DNA]</scope>
    <source>
        <strain evidence="1 2">DSM 15597</strain>
    </source>
</reference>
<dbReference type="RefSeq" id="WP_098461654.1">
    <property type="nucleotide sequence ID" value="NZ_PDJC01000001.1"/>
</dbReference>